<comment type="caution">
    <text evidence="6">The sequence shown here is derived from an EMBL/GenBank/DDBJ whole genome shotgun (WGS) entry which is preliminary data.</text>
</comment>
<dbReference type="InterPro" id="IPR026265">
    <property type="entry name" value="LptC"/>
</dbReference>
<dbReference type="InterPro" id="IPR052363">
    <property type="entry name" value="LPS_export_LptC"/>
</dbReference>
<keyword evidence="2" id="KW-0997">Cell inner membrane</keyword>
<keyword evidence="3" id="KW-0812">Transmembrane</keyword>
<dbReference type="EMBL" id="JBHRTS010000002">
    <property type="protein sequence ID" value="MFC3193568.1"/>
    <property type="molecule type" value="Genomic_DNA"/>
</dbReference>
<dbReference type="Gene3D" id="2.60.450.10">
    <property type="entry name" value="Lipopolysaccharide (LPS) transport protein A like domain"/>
    <property type="match status" value="1"/>
</dbReference>
<dbReference type="Proteomes" id="UP001595533">
    <property type="component" value="Unassembled WGS sequence"/>
</dbReference>
<keyword evidence="4" id="KW-1133">Transmembrane helix</keyword>
<evidence type="ECO:0000256" key="2">
    <source>
        <dbReference type="ARBA" id="ARBA00022519"/>
    </source>
</evidence>
<protein>
    <submittedName>
        <fullName evidence="6">LPS export ABC transporter periplasmic protein LptC</fullName>
    </submittedName>
</protein>
<evidence type="ECO:0000256" key="1">
    <source>
        <dbReference type="ARBA" id="ARBA00022475"/>
    </source>
</evidence>
<evidence type="ECO:0000256" key="5">
    <source>
        <dbReference type="ARBA" id="ARBA00023136"/>
    </source>
</evidence>
<dbReference type="PANTHER" id="PTHR37481">
    <property type="entry name" value="LIPOPOLYSACCHARIDE EXPORT SYSTEM PROTEIN LPTC"/>
    <property type="match status" value="1"/>
</dbReference>
<evidence type="ECO:0000313" key="7">
    <source>
        <dbReference type="Proteomes" id="UP001595533"/>
    </source>
</evidence>
<name>A0ABV7JBH4_9GAMM</name>
<reference evidence="7" key="1">
    <citation type="journal article" date="2019" name="Int. J. Syst. Evol. Microbiol.">
        <title>The Global Catalogue of Microorganisms (GCM) 10K type strain sequencing project: providing services to taxonomists for standard genome sequencing and annotation.</title>
        <authorList>
            <consortium name="The Broad Institute Genomics Platform"/>
            <consortium name="The Broad Institute Genome Sequencing Center for Infectious Disease"/>
            <person name="Wu L."/>
            <person name="Ma J."/>
        </authorList>
    </citation>
    <scope>NUCLEOTIDE SEQUENCE [LARGE SCALE GENOMIC DNA]</scope>
    <source>
        <strain evidence="7">KCTC 42953</strain>
    </source>
</reference>
<dbReference type="InterPro" id="IPR010664">
    <property type="entry name" value="LipoPS_assembly_LptC-rel"/>
</dbReference>
<keyword evidence="1" id="KW-1003">Cell membrane</keyword>
<proteinExistence type="predicted"/>
<dbReference type="Pfam" id="PF06835">
    <property type="entry name" value="LptC"/>
    <property type="match status" value="1"/>
</dbReference>
<dbReference type="NCBIfam" id="TIGR04409">
    <property type="entry name" value="LptC_YrbK"/>
    <property type="match status" value="1"/>
</dbReference>
<keyword evidence="5" id="KW-0472">Membrane</keyword>
<dbReference type="RefSeq" id="WP_077410480.1">
    <property type="nucleotide sequence ID" value="NZ_JBHRTS010000002.1"/>
</dbReference>
<sequence>MNIERFRLRQLILFAVMALGSYAIFDMYHSKEDAFSYEPFTKGYSIEGVIIRNSDESGRIVSTIQAPSVIHYADSGMTLINQPRYRMHQADGDWLFSSESGEINEAQTELFFPQAVTLELEDVTTDRVLIETSELTINLKQKTGTSQQKLKVTQPGAVLQGVGSVIKFEQQEIEILEDLYAEFET</sequence>
<gene>
    <name evidence="6" type="primary">lptC</name>
    <name evidence="6" type="ORF">ACFODZ_04840</name>
</gene>
<dbReference type="PANTHER" id="PTHR37481:SF1">
    <property type="entry name" value="LIPOPOLYSACCHARIDE EXPORT SYSTEM PROTEIN LPTC"/>
    <property type="match status" value="1"/>
</dbReference>
<evidence type="ECO:0000313" key="6">
    <source>
        <dbReference type="EMBL" id="MFC3193568.1"/>
    </source>
</evidence>
<keyword evidence="7" id="KW-1185">Reference proteome</keyword>
<evidence type="ECO:0000256" key="3">
    <source>
        <dbReference type="ARBA" id="ARBA00022692"/>
    </source>
</evidence>
<accession>A0ABV7JBH4</accession>
<evidence type="ECO:0000256" key="4">
    <source>
        <dbReference type="ARBA" id="ARBA00022989"/>
    </source>
</evidence>
<organism evidence="6 7">
    <name type="scientific">Marinicella sediminis</name>
    <dbReference type="NCBI Taxonomy" id="1792834"/>
    <lineage>
        <taxon>Bacteria</taxon>
        <taxon>Pseudomonadati</taxon>
        <taxon>Pseudomonadota</taxon>
        <taxon>Gammaproteobacteria</taxon>
        <taxon>Lysobacterales</taxon>
        <taxon>Marinicellaceae</taxon>
        <taxon>Marinicella</taxon>
    </lineage>
</organism>